<evidence type="ECO:0000313" key="7">
    <source>
        <dbReference type="EMBL" id="GAI16647.1"/>
    </source>
</evidence>
<comment type="subcellular location">
    <subcellularLocation>
        <location evidence="1">Cell membrane</location>
        <topology evidence="1">Multi-pass membrane protein</topology>
    </subcellularLocation>
</comment>
<dbReference type="AlphaFoldDB" id="X1LBF8"/>
<dbReference type="PANTHER" id="PTHR42770">
    <property type="entry name" value="AMINO ACID TRANSPORTER-RELATED"/>
    <property type="match status" value="1"/>
</dbReference>
<gene>
    <name evidence="7" type="ORF">S06H3_13842</name>
</gene>
<dbReference type="EMBL" id="BARV01006754">
    <property type="protein sequence ID" value="GAI16647.1"/>
    <property type="molecule type" value="Genomic_DNA"/>
</dbReference>
<dbReference type="InterPro" id="IPR002293">
    <property type="entry name" value="AA/rel_permease1"/>
</dbReference>
<organism evidence="7">
    <name type="scientific">marine sediment metagenome</name>
    <dbReference type="NCBI Taxonomy" id="412755"/>
    <lineage>
        <taxon>unclassified sequences</taxon>
        <taxon>metagenomes</taxon>
        <taxon>ecological metagenomes</taxon>
    </lineage>
</organism>
<evidence type="ECO:0000256" key="2">
    <source>
        <dbReference type="ARBA" id="ARBA00022475"/>
    </source>
</evidence>
<dbReference type="Pfam" id="PF13520">
    <property type="entry name" value="AA_permease_2"/>
    <property type="match status" value="1"/>
</dbReference>
<reference evidence="7" key="1">
    <citation type="journal article" date="2014" name="Front. Microbiol.">
        <title>High frequency of phylogenetically diverse reductive dehalogenase-homologous genes in deep subseafloor sedimentary metagenomes.</title>
        <authorList>
            <person name="Kawai M."/>
            <person name="Futagami T."/>
            <person name="Toyoda A."/>
            <person name="Takaki Y."/>
            <person name="Nishi S."/>
            <person name="Hori S."/>
            <person name="Arai W."/>
            <person name="Tsubouchi T."/>
            <person name="Morono Y."/>
            <person name="Uchiyama I."/>
            <person name="Ito T."/>
            <person name="Fujiyama A."/>
            <person name="Inagaki F."/>
            <person name="Takami H."/>
        </authorList>
    </citation>
    <scope>NUCLEOTIDE SEQUENCE</scope>
    <source>
        <strain evidence="7">Expedition CK06-06</strain>
    </source>
</reference>
<evidence type="ECO:0000256" key="4">
    <source>
        <dbReference type="ARBA" id="ARBA00022989"/>
    </source>
</evidence>
<keyword evidence="5 6" id="KW-0472">Membrane</keyword>
<feature type="transmembrane region" description="Helical" evidence="6">
    <location>
        <begin position="246"/>
        <end position="265"/>
    </location>
</feature>
<feature type="transmembrane region" description="Helical" evidence="6">
    <location>
        <begin position="139"/>
        <end position="167"/>
    </location>
</feature>
<evidence type="ECO:0000256" key="6">
    <source>
        <dbReference type="SAM" id="Phobius"/>
    </source>
</evidence>
<evidence type="ECO:0000256" key="5">
    <source>
        <dbReference type="ARBA" id="ARBA00023136"/>
    </source>
</evidence>
<feature type="transmembrane region" description="Helical" evidence="6">
    <location>
        <begin position="271"/>
        <end position="291"/>
    </location>
</feature>
<keyword evidence="3 6" id="KW-0812">Transmembrane</keyword>
<dbReference type="InterPro" id="IPR050367">
    <property type="entry name" value="APC_superfamily"/>
</dbReference>
<name>X1LBF8_9ZZZZ</name>
<protein>
    <recommendedName>
        <fullName evidence="8">Amino acid permease/ SLC12A domain-containing protein</fullName>
    </recommendedName>
</protein>
<dbReference type="GO" id="GO:0005886">
    <property type="term" value="C:plasma membrane"/>
    <property type="evidence" value="ECO:0007669"/>
    <property type="project" value="UniProtKB-SubCell"/>
</dbReference>
<dbReference type="PANTHER" id="PTHR42770:SF11">
    <property type="entry name" value="INNER MEMBRANE TRANSPORT PROTEIN YBAT"/>
    <property type="match status" value="1"/>
</dbReference>
<feature type="transmembrane region" description="Helical" evidence="6">
    <location>
        <begin position="27"/>
        <end position="46"/>
    </location>
</feature>
<accession>X1LBF8</accession>
<sequence length="303" mass="32665">MATAVVLIFTAVNFVGAKAVGKSELFIVSVKVGILLVFATTGLFFIKPTLLSLSRWPQVSNVFFGAGIVFVAYEGFGLITNAAEDMENPRKTLPKALYLSVLISIVIYAVVSLTVLGNLPISEIVNAEEYALAAAAKPFLGLIGFKIAAIAALFSTASAINATLYGGANVSYMMAKEGELPRIFKRKIWGKGYEGLFITAGLVILCINLLNLEGVALLGSASFLCIYAAVNIAHLRLYRETGANPFLIWTSIVGCFISLGFLIYYEINNSPLTVIVLGIVFFLSFGVEGGFRKYSQRLLKQRA</sequence>
<feature type="transmembrane region" description="Helical" evidence="6">
    <location>
        <begin position="96"/>
        <end position="119"/>
    </location>
</feature>
<comment type="caution">
    <text evidence="7">The sequence shown here is derived from an EMBL/GenBank/DDBJ whole genome shotgun (WGS) entry which is preliminary data.</text>
</comment>
<dbReference type="GO" id="GO:0022857">
    <property type="term" value="F:transmembrane transporter activity"/>
    <property type="evidence" value="ECO:0007669"/>
    <property type="project" value="InterPro"/>
</dbReference>
<proteinExistence type="predicted"/>
<evidence type="ECO:0008006" key="8">
    <source>
        <dbReference type="Google" id="ProtNLM"/>
    </source>
</evidence>
<keyword evidence="2" id="KW-1003">Cell membrane</keyword>
<feature type="transmembrane region" description="Helical" evidence="6">
    <location>
        <begin position="188"/>
        <end position="210"/>
    </location>
</feature>
<feature type="transmembrane region" description="Helical" evidence="6">
    <location>
        <begin position="216"/>
        <end position="234"/>
    </location>
</feature>
<evidence type="ECO:0000256" key="1">
    <source>
        <dbReference type="ARBA" id="ARBA00004651"/>
    </source>
</evidence>
<dbReference type="Gene3D" id="1.20.1740.10">
    <property type="entry name" value="Amino acid/polyamine transporter I"/>
    <property type="match status" value="1"/>
</dbReference>
<evidence type="ECO:0000256" key="3">
    <source>
        <dbReference type="ARBA" id="ARBA00022692"/>
    </source>
</evidence>
<keyword evidence="4 6" id="KW-1133">Transmembrane helix</keyword>